<evidence type="ECO:0000313" key="4">
    <source>
        <dbReference type="Proteomes" id="UP000001058"/>
    </source>
</evidence>
<evidence type="ECO:0008006" key="5">
    <source>
        <dbReference type="Google" id="ProtNLM"/>
    </source>
</evidence>
<keyword evidence="4" id="KW-1185">Reference proteome</keyword>
<organism evidence="4">
    <name type="scientific">Volvox carteri f. nagariensis</name>
    <dbReference type="NCBI Taxonomy" id="3068"/>
    <lineage>
        <taxon>Eukaryota</taxon>
        <taxon>Viridiplantae</taxon>
        <taxon>Chlorophyta</taxon>
        <taxon>core chlorophytes</taxon>
        <taxon>Chlorophyceae</taxon>
        <taxon>CS clade</taxon>
        <taxon>Chlamydomonadales</taxon>
        <taxon>Volvocaceae</taxon>
        <taxon>Volvox</taxon>
    </lineage>
</organism>
<dbReference type="EMBL" id="GL378427">
    <property type="protein sequence ID" value="EFJ40116.1"/>
    <property type="molecule type" value="Genomic_DNA"/>
</dbReference>
<feature type="region of interest" description="Disordered" evidence="1">
    <location>
        <begin position="266"/>
        <end position="289"/>
    </location>
</feature>
<dbReference type="PANTHER" id="PTHR36451:SF1">
    <property type="entry name" value="OMEGA-HYDROXY-BETA-DIHYDROMENAQUINONE-9 SULFOTRANSFERASE STF3"/>
    <property type="match status" value="1"/>
</dbReference>
<dbReference type="Proteomes" id="UP000001058">
    <property type="component" value="Unassembled WGS sequence"/>
</dbReference>
<dbReference type="InParanoid" id="D8UJI8"/>
<evidence type="ECO:0000256" key="2">
    <source>
        <dbReference type="SAM" id="Phobius"/>
    </source>
</evidence>
<dbReference type="PANTHER" id="PTHR36451">
    <property type="entry name" value="PAPS-DEPENDENT SULFOTRANSFERASE STF3"/>
    <property type="match status" value="1"/>
</dbReference>
<dbReference type="GeneID" id="9628285"/>
<reference evidence="3 4" key="1">
    <citation type="journal article" date="2010" name="Science">
        <title>Genomic analysis of organismal complexity in the multicellular green alga Volvox carteri.</title>
        <authorList>
            <person name="Prochnik S.E."/>
            <person name="Umen J."/>
            <person name="Nedelcu A.M."/>
            <person name="Hallmann A."/>
            <person name="Miller S.M."/>
            <person name="Nishii I."/>
            <person name="Ferris P."/>
            <person name="Kuo A."/>
            <person name="Mitros T."/>
            <person name="Fritz-Laylin L.K."/>
            <person name="Hellsten U."/>
            <person name="Chapman J."/>
            <person name="Simakov O."/>
            <person name="Rensing S.A."/>
            <person name="Terry A."/>
            <person name="Pangilinan J."/>
            <person name="Kapitonov V."/>
            <person name="Jurka J."/>
            <person name="Salamov A."/>
            <person name="Shapiro H."/>
            <person name="Schmutz J."/>
            <person name="Grimwood J."/>
            <person name="Lindquist E."/>
            <person name="Lucas S."/>
            <person name="Grigoriev I.V."/>
            <person name="Schmitt R."/>
            <person name="Kirk D."/>
            <person name="Rokhsar D.S."/>
        </authorList>
    </citation>
    <scope>NUCLEOTIDE SEQUENCE [LARGE SCALE GENOMIC DNA]</scope>
    <source>
        <strain evidence="4">f. Nagariensis / Eve</strain>
    </source>
</reference>
<feature type="compositionally biased region" description="Basic and acidic residues" evidence="1">
    <location>
        <begin position="266"/>
        <end position="280"/>
    </location>
</feature>
<accession>D8UJI8</accession>
<gene>
    <name evidence="3" type="ORF">VOLCADRAFT_108333</name>
</gene>
<dbReference type="eggNOG" id="ENOG502RXAI">
    <property type="taxonomic scope" value="Eukaryota"/>
</dbReference>
<name>D8UJI8_VOLCA</name>
<dbReference type="Pfam" id="PF13469">
    <property type="entry name" value="Sulfotransfer_3"/>
    <property type="match status" value="2"/>
</dbReference>
<dbReference type="InterPro" id="IPR052736">
    <property type="entry name" value="Stf3_sulfotransferase"/>
</dbReference>
<evidence type="ECO:0000256" key="1">
    <source>
        <dbReference type="SAM" id="MobiDB-lite"/>
    </source>
</evidence>
<feature type="region of interest" description="Disordered" evidence="1">
    <location>
        <begin position="222"/>
        <end position="246"/>
    </location>
</feature>
<dbReference type="AlphaFoldDB" id="D8UJI8"/>
<keyword evidence="2" id="KW-0812">Transmembrane</keyword>
<dbReference type="OrthoDB" id="429813at2759"/>
<dbReference type="Gene3D" id="3.40.50.300">
    <property type="entry name" value="P-loop containing nucleotide triphosphate hydrolases"/>
    <property type="match status" value="2"/>
</dbReference>
<sequence>MFRDQDLRCSDGAVCLFIVFIETVPTRPPPSGHRLNMVPCCNCNVTEWEASGPLYHIVSSTIYHLIAPSTTTTLYFAIRTVLFLSIMAVINTLLSLFDWVLFSRAVSSQPLHPEPLFILGHPRSGTTHLHNLLATDPRFAFATTFHAGFPSSFLTLEPIRGLLTGLLERRRPMDNMALHWDLPAEDEIAVNVLTGGDSPYLALVFPRLWRPLLRNFLDWKSSGPDTKSKSRGREPRAAEKLPAAKATVVPPTDAACAAAAAAAGADDKGLGHDGDRDDNHGGAVEPPGGPVSSTAFQRWLAASLWFMKKAPRGGGRKTMRSLKGTLRQVSPKGGSSFFGISRWRRSASRTRIVGSVGSVARFLFGRSTCIPTAFHYQQNQLVLQASSKLYSSFTTAVLYYFAAVFTDAFRFTRLWFVFPPKKRATNPTDPTILVRLADRRNAINRQSSNILPPGQAAEAAGKGTCEAESSSQQSSVAASQVFQSAANMADTYYWFTYLQQPTDNVTNEFIMDQYDILYRSYMADRSRIPADRLVEVGFSDLDSDPLGVLRRIYHQFGWDEQYNTLSDRFHSYVSSLGDFKKNHFNRLSPEVESVVRERWGDSFQGLGYT</sequence>
<protein>
    <recommendedName>
        <fullName evidence="5">Sulfotransferase</fullName>
    </recommendedName>
</protein>
<dbReference type="SUPFAM" id="SSF52540">
    <property type="entry name" value="P-loop containing nucleoside triphosphate hydrolases"/>
    <property type="match status" value="2"/>
</dbReference>
<dbReference type="KEGG" id="vcn:VOLCADRAFT_108333"/>
<proteinExistence type="predicted"/>
<feature type="transmembrane region" description="Helical" evidence="2">
    <location>
        <begin position="81"/>
        <end position="102"/>
    </location>
</feature>
<dbReference type="RefSeq" id="XP_002958812.1">
    <property type="nucleotide sequence ID" value="XM_002958766.1"/>
</dbReference>
<keyword evidence="2" id="KW-0472">Membrane</keyword>
<dbReference type="InterPro" id="IPR027417">
    <property type="entry name" value="P-loop_NTPase"/>
</dbReference>
<evidence type="ECO:0000313" key="3">
    <source>
        <dbReference type="EMBL" id="EFJ40116.1"/>
    </source>
</evidence>
<keyword evidence="2" id="KW-1133">Transmembrane helix</keyword>
<feature type="compositionally biased region" description="Basic and acidic residues" evidence="1">
    <location>
        <begin position="226"/>
        <end position="239"/>
    </location>
</feature>